<protein>
    <submittedName>
        <fullName evidence="2">(California timema) hypothetical protein</fullName>
    </submittedName>
</protein>
<evidence type="ECO:0000313" key="2">
    <source>
        <dbReference type="EMBL" id="CAD7573699.1"/>
    </source>
</evidence>
<organism evidence="2">
    <name type="scientific">Timema californicum</name>
    <name type="common">California timema</name>
    <name type="synonym">Walking stick</name>
    <dbReference type="NCBI Taxonomy" id="61474"/>
    <lineage>
        <taxon>Eukaryota</taxon>
        <taxon>Metazoa</taxon>
        <taxon>Ecdysozoa</taxon>
        <taxon>Arthropoda</taxon>
        <taxon>Hexapoda</taxon>
        <taxon>Insecta</taxon>
        <taxon>Pterygota</taxon>
        <taxon>Neoptera</taxon>
        <taxon>Polyneoptera</taxon>
        <taxon>Phasmatodea</taxon>
        <taxon>Timematodea</taxon>
        <taxon>Timematoidea</taxon>
        <taxon>Timematidae</taxon>
        <taxon>Timema</taxon>
    </lineage>
</organism>
<dbReference type="EMBL" id="OE181786">
    <property type="protein sequence ID" value="CAD7573699.1"/>
    <property type="molecule type" value="Genomic_DNA"/>
</dbReference>
<feature type="region of interest" description="Disordered" evidence="1">
    <location>
        <begin position="105"/>
        <end position="174"/>
    </location>
</feature>
<evidence type="ECO:0000256" key="1">
    <source>
        <dbReference type="SAM" id="MobiDB-lite"/>
    </source>
</evidence>
<proteinExistence type="predicted"/>
<sequence>MSHYNIKKYNTSRRTYSSSDHESTVTSSFTQQLGHVISGVACSWRVFVVAATSLSYEATTRGYCNSLTNLSGYTHSMLYFFHHYELPVILQQAQLQQLLIRTQHGPQGAEAPPAAPPPAPESPTGTSDGATQTVVASTEPSIGAGASTPLPGNVASSTVESGNVAWPPTLESGNVATPLTQASGDNNVAPSTLEYGDVASPSTLGSCDAPAPGLGLRPDIENEAVVSTSSSLDRVTKKLQILANEQNYTEWKQTNKTFWCPSIAHLDKSTTSKHCYHHVLLTVLGLDSLTGANSSAGASLKDVPKSLFTKRSKRNLRAKLRLLFATTQEAQILKS</sequence>
<accession>A0A7R9J6W3</accession>
<dbReference type="AlphaFoldDB" id="A0A7R9J6W3"/>
<reference evidence="2" key="1">
    <citation type="submission" date="2020-11" db="EMBL/GenBank/DDBJ databases">
        <authorList>
            <person name="Tran Van P."/>
        </authorList>
    </citation>
    <scope>NUCLEOTIDE SEQUENCE</scope>
</reference>
<feature type="compositionally biased region" description="Polar residues" evidence="1">
    <location>
        <begin position="128"/>
        <end position="140"/>
    </location>
</feature>
<gene>
    <name evidence="2" type="ORF">TCMB3V08_LOCUS6329</name>
</gene>
<name>A0A7R9J6W3_TIMCA</name>